<dbReference type="Gene3D" id="3.40.50.300">
    <property type="entry name" value="P-loop containing nucleotide triphosphate hydrolases"/>
    <property type="match status" value="1"/>
</dbReference>
<proteinExistence type="predicted"/>
<dbReference type="KEGG" id="ifl:C1H71_13440"/>
<evidence type="ECO:0000313" key="1">
    <source>
        <dbReference type="EMBL" id="QBC44433.1"/>
    </source>
</evidence>
<dbReference type="RefSeq" id="WP_130106971.1">
    <property type="nucleotide sequence ID" value="NZ_CP025781.1"/>
</dbReference>
<name>A0A7G3GBI3_9NEIS</name>
<accession>A0A7G3GBI3</accession>
<organism evidence="1 2">
    <name type="scientific">Iodobacter fluviatilis</name>
    <dbReference type="NCBI Taxonomy" id="537"/>
    <lineage>
        <taxon>Bacteria</taxon>
        <taxon>Pseudomonadati</taxon>
        <taxon>Pseudomonadota</taxon>
        <taxon>Betaproteobacteria</taxon>
        <taxon>Neisseriales</taxon>
        <taxon>Chitinibacteraceae</taxon>
        <taxon>Iodobacter</taxon>
    </lineage>
</organism>
<evidence type="ECO:0000313" key="2">
    <source>
        <dbReference type="Proteomes" id="UP000515917"/>
    </source>
</evidence>
<reference evidence="1 2" key="1">
    <citation type="submission" date="2018-01" db="EMBL/GenBank/DDBJ databases">
        <title>Genome sequence of Iodobacter sp. strain PCH194 isolated from Indian Trans-Himalaya.</title>
        <authorList>
            <person name="Kumar V."/>
            <person name="Thakur V."/>
            <person name="Kumar S."/>
            <person name="Singh D."/>
        </authorList>
    </citation>
    <scope>NUCLEOTIDE SEQUENCE [LARGE SCALE GENOMIC DNA]</scope>
    <source>
        <strain evidence="1 2">PCH194</strain>
    </source>
</reference>
<gene>
    <name evidence="1" type="ORF">C1H71_13440</name>
</gene>
<dbReference type="InterPro" id="IPR027417">
    <property type="entry name" value="P-loop_NTPase"/>
</dbReference>
<dbReference type="EMBL" id="CP025781">
    <property type="protein sequence ID" value="QBC44433.1"/>
    <property type="molecule type" value="Genomic_DNA"/>
</dbReference>
<keyword evidence="2" id="KW-1185">Reference proteome</keyword>
<protein>
    <recommendedName>
        <fullName evidence="3">Dephospho-CoA kinase</fullName>
    </recommendedName>
</protein>
<dbReference type="SUPFAM" id="SSF52540">
    <property type="entry name" value="P-loop containing nucleoside triphosphate hydrolases"/>
    <property type="match status" value="1"/>
</dbReference>
<evidence type="ECO:0008006" key="3">
    <source>
        <dbReference type="Google" id="ProtNLM"/>
    </source>
</evidence>
<dbReference type="Proteomes" id="UP000515917">
    <property type="component" value="Chromosome"/>
</dbReference>
<dbReference type="AlphaFoldDB" id="A0A7G3GBI3"/>
<sequence length="139" mass="15554">MNKPRIIIGLSGLAGAGKDTVADFLLAQHDFTKMAFGDALKQTEELEKRIKSTVGNIVVTSVHFDDQAELISKLNGHIWQINRRNIAAVNPHSSERGISPYFIDQNINNYGDIRSLHIICELHLQSTIQHQSRSLWGHA</sequence>